<evidence type="ECO:0000313" key="3">
    <source>
        <dbReference type="Proteomes" id="UP000799766"/>
    </source>
</evidence>
<evidence type="ECO:0000256" key="1">
    <source>
        <dbReference type="SAM" id="MobiDB-lite"/>
    </source>
</evidence>
<accession>A0A6A6P3M5</accession>
<evidence type="ECO:0008006" key="4">
    <source>
        <dbReference type="Google" id="ProtNLM"/>
    </source>
</evidence>
<dbReference type="GO" id="GO:0031942">
    <property type="term" value="C:i-AAA complex"/>
    <property type="evidence" value="ECO:0007669"/>
    <property type="project" value="TreeGrafter"/>
</dbReference>
<feature type="region of interest" description="Disordered" evidence="1">
    <location>
        <begin position="364"/>
        <end position="390"/>
    </location>
</feature>
<reference evidence="2" key="1">
    <citation type="journal article" date="2020" name="Stud. Mycol.">
        <title>101 Dothideomycetes genomes: a test case for predicting lifestyles and emergence of pathogens.</title>
        <authorList>
            <person name="Haridas S."/>
            <person name="Albert R."/>
            <person name="Binder M."/>
            <person name="Bloem J."/>
            <person name="Labutti K."/>
            <person name="Salamov A."/>
            <person name="Andreopoulos B."/>
            <person name="Baker S."/>
            <person name="Barry K."/>
            <person name="Bills G."/>
            <person name="Bluhm B."/>
            <person name="Cannon C."/>
            <person name="Castanera R."/>
            <person name="Culley D."/>
            <person name="Daum C."/>
            <person name="Ezra D."/>
            <person name="Gonzalez J."/>
            <person name="Henrissat B."/>
            <person name="Kuo A."/>
            <person name="Liang C."/>
            <person name="Lipzen A."/>
            <person name="Lutzoni F."/>
            <person name="Magnuson J."/>
            <person name="Mondo S."/>
            <person name="Nolan M."/>
            <person name="Ohm R."/>
            <person name="Pangilinan J."/>
            <person name="Park H.-J."/>
            <person name="Ramirez L."/>
            <person name="Alfaro M."/>
            <person name="Sun H."/>
            <person name="Tritt A."/>
            <person name="Yoshinaga Y."/>
            <person name="Zwiers L.-H."/>
            <person name="Turgeon B."/>
            <person name="Goodwin S."/>
            <person name="Spatafora J."/>
            <person name="Crous P."/>
            <person name="Grigoriev I."/>
        </authorList>
    </citation>
    <scope>NUCLEOTIDE SEQUENCE</scope>
    <source>
        <strain evidence="2">ATCC 16933</strain>
    </source>
</reference>
<feature type="compositionally biased region" description="Basic and acidic residues" evidence="1">
    <location>
        <begin position="126"/>
        <end position="139"/>
    </location>
</feature>
<dbReference type="Gene3D" id="1.25.40.10">
    <property type="entry name" value="Tetratricopeptide repeat domain"/>
    <property type="match status" value="1"/>
</dbReference>
<gene>
    <name evidence="2" type="ORF">BDY21DRAFT_385093</name>
</gene>
<proteinExistence type="predicted"/>
<organism evidence="2 3">
    <name type="scientific">Lineolata rhizophorae</name>
    <dbReference type="NCBI Taxonomy" id="578093"/>
    <lineage>
        <taxon>Eukaryota</taxon>
        <taxon>Fungi</taxon>
        <taxon>Dikarya</taxon>
        <taxon>Ascomycota</taxon>
        <taxon>Pezizomycotina</taxon>
        <taxon>Dothideomycetes</taxon>
        <taxon>Dothideomycetes incertae sedis</taxon>
        <taxon>Lineolatales</taxon>
        <taxon>Lineolataceae</taxon>
        <taxon>Lineolata</taxon>
    </lineage>
</organism>
<name>A0A6A6P3M5_9PEZI</name>
<dbReference type="GO" id="GO:0051787">
    <property type="term" value="F:misfolded protein binding"/>
    <property type="evidence" value="ECO:0007669"/>
    <property type="project" value="TreeGrafter"/>
</dbReference>
<dbReference type="Proteomes" id="UP000799766">
    <property type="component" value="Unassembled WGS sequence"/>
</dbReference>
<dbReference type="SUPFAM" id="SSF48452">
    <property type="entry name" value="TPR-like"/>
    <property type="match status" value="1"/>
</dbReference>
<keyword evidence="3" id="KW-1185">Reference proteome</keyword>
<dbReference type="InterPro" id="IPR019734">
    <property type="entry name" value="TPR_rpt"/>
</dbReference>
<protein>
    <recommendedName>
        <fullName evidence="4">TPR domain-containing protein</fullName>
    </recommendedName>
</protein>
<dbReference type="InterPro" id="IPR040201">
    <property type="entry name" value="Mrg3-like"/>
</dbReference>
<dbReference type="SMART" id="SM00028">
    <property type="entry name" value="TPR"/>
    <property type="match status" value="2"/>
</dbReference>
<dbReference type="AlphaFoldDB" id="A0A6A6P3M5"/>
<dbReference type="PANTHER" id="PTHR28142">
    <property type="entry name" value="MITOCHONDRIAL INNER MEMBRANE I-AAA PROTEASE SUPERCOMPLEX SUBUNIT MGR3-RELATED"/>
    <property type="match status" value="1"/>
</dbReference>
<feature type="region of interest" description="Disordered" evidence="1">
    <location>
        <begin position="126"/>
        <end position="154"/>
    </location>
</feature>
<dbReference type="GO" id="GO:0006515">
    <property type="term" value="P:protein quality control for misfolded or incompletely synthesized proteins"/>
    <property type="evidence" value="ECO:0007669"/>
    <property type="project" value="TreeGrafter"/>
</dbReference>
<dbReference type="EMBL" id="MU001677">
    <property type="protein sequence ID" value="KAF2458576.1"/>
    <property type="molecule type" value="Genomic_DNA"/>
</dbReference>
<dbReference type="InterPro" id="IPR011990">
    <property type="entry name" value="TPR-like_helical_dom_sf"/>
</dbReference>
<dbReference type="CDD" id="cd24145">
    <property type="entry name" value="Mgr3-like"/>
    <property type="match status" value="1"/>
</dbReference>
<sequence>MFPLALCVVFVGLGGLVWVNYFVATYYIGEFAAFPEPVANKLRRALYFTDARLAPKEAIKYYREAFEVAQALGMDPLSPEVVGMKIKVAAFYEKIENIPRAIAVMESLKAESLQWLEDHEDWKEELKRQQEQKKQREEQHDEEQSEPETPEVNPASRRNFLLKRLIQVGAKLGEYYSSRYIEKRDKAEENLVFAVETYLKEKQRREKEGVLEGEEDWINDEESGAALEVLAHHYEERDRHYLATPLFLQALAHSPKDSCHSVVLMNNLSISLAQQSPPPGAISASPYWSSPSRETLISQARQWANKSIALAGEIPRTNRSDECDVGCAVALHNLGEFAEMEDRLDEAKRNYEEAQTFAKKIGFGDGIKNSKDGLQRVKQKATKKPAQRSE</sequence>
<feature type="compositionally biased region" description="Basic residues" evidence="1">
    <location>
        <begin position="377"/>
        <end position="390"/>
    </location>
</feature>
<dbReference type="OrthoDB" id="10050400at2759"/>
<feature type="compositionally biased region" description="Acidic residues" evidence="1">
    <location>
        <begin position="140"/>
        <end position="149"/>
    </location>
</feature>
<dbReference type="PANTHER" id="PTHR28142:SF1">
    <property type="entry name" value="MITOCHONDRIAL INNER MEMBRANE I-AAA PROTEASE SUPERCOMPLEX SUBUNIT MGR3-RELATED"/>
    <property type="match status" value="1"/>
</dbReference>
<evidence type="ECO:0000313" key="2">
    <source>
        <dbReference type="EMBL" id="KAF2458576.1"/>
    </source>
</evidence>